<feature type="signal peptide" evidence="6">
    <location>
        <begin position="1"/>
        <end position="22"/>
    </location>
</feature>
<keyword evidence="4" id="KW-0720">Serine protease</keyword>
<reference evidence="8" key="1">
    <citation type="submission" date="2015-12" db="EMBL/GenBank/DDBJ databases">
        <title>De novo transcriptome assembly of four potential Pierce s Disease insect vectors from Arizona vineyards.</title>
        <authorList>
            <person name="Tassone E.E."/>
        </authorList>
    </citation>
    <scope>NUCLEOTIDE SEQUENCE</scope>
</reference>
<feature type="non-terminal residue" evidence="8">
    <location>
        <position position="1"/>
    </location>
</feature>
<dbReference type="PRINTS" id="PR00722">
    <property type="entry name" value="CHYMOTRYPSIN"/>
</dbReference>
<evidence type="ECO:0000256" key="5">
    <source>
        <dbReference type="ARBA" id="ARBA00023157"/>
    </source>
</evidence>
<dbReference type="Pfam" id="PF00089">
    <property type="entry name" value="Trypsin"/>
    <property type="match status" value="1"/>
</dbReference>
<gene>
    <name evidence="8" type="ORF">g.10703</name>
</gene>
<dbReference type="InterPro" id="IPR001254">
    <property type="entry name" value="Trypsin_dom"/>
</dbReference>
<evidence type="ECO:0000256" key="4">
    <source>
        <dbReference type="ARBA" id="ARBA00022825"/>
    </source>
</evidence>
<dbReference type="InterPro" id="IPR009003">
    <property type="entry name" value="Peptidase_S1_PA"/>
</dbReference>
<sequence>ENKMNTLLICFVFISFYGTSLSLPRFEKGNGLGIVNGNDTTILKHPYLGSLSVDGTVYCAASILKKNWIVTNAFCFRHVTPSEMTLRVGSDRWNSGGQAVKLSKVFYPSEYQNDFDYNVALVKTSKPIKFNKKVKPISLAKKEPEDGAEVTVAGWGTTEQGTLGKLKDATVNIVNRDSCKNDYHHPYPTLTERIQCAYKYKVGPCWKDEGAPLVYKNTLVGYFLGENYCAALEVPQLYSSVANLRSWIIETMKKN</sequence>
<dbReference type="EMBL" id="GEDC01001649">
    <property type="protein sequence ID" value="JAS35649.1"/>
    <property type="molecule type" value="Transcribed_RNA"/>
</dbReference>
<dbReference type="PANTHER" id="PTHR24276:SF98">
    <property type="entry name" value="FI18310P1-RELATED"/>
    <property type="match status" value="1"/>
</dbReference>
<evidence type="ECO:0000256" key="6">
    <source>
        <dbReference type="SAM" id="SignalP"/>
    </source>
</evidence>
<comment type="similarity">
    <text evidence="1">Belongs to the peptidase S1 family.</text>
</comment>
<dbReference type="InterPro" id="IPR043504">
    <property type="entry name" value="Peptidase_S1_PA_chymotrypsin"/>
</dbReference>
<keyword evidence="3" id="KW-0378">Hydrolase</keyword>
<dbReference type="PROSITE" id="PS50240">
    <property type="entry name" value="TRYPSIN_DOM"/>
    <property type="match status" value="1"/>
</dbReference>
<protein>
    <recommendedName>
        <fullName evidence="7">Peptidase S1 domain-containing protein</fullName>
    </recommendedName>
</protein>
<evidence type="ECO:0000256" key="2">
    <source>
        <dbReference type="ARBA" id="ARBA00022670"/>
    </source>
</evidence>
<dbReference type="FunFam" id="2.40.10.10:FF:000068">
    <property type="entry name" value="transmembrane protease serine 2"/>
    <property type="match status" value="1"/>
</dbReference>
<name>A0A1B6ECI4_9HEMI</name>
<dbReference type="PANTHER" id="PTHR24276">
    <property type="entry name" value="POLYSERASE-RELATED"/>
    <property type="match status" value="1"/>
</dbReference>
<keyword evidence="2" id="KW-0645">Protease</keyword>
<dbReference type="SUPFAM" id="SSF50494">
    <property type="entry name" value="Trypsin-like serine proteases"/>
    <property type="match status" value="1"/>
</dbReference>
<dbReference type="GO" id="GO:0006508">
    <property type="term" value="P:proteolysis"/>
    <property type="evidence" value="ECO:0007669"/>
    <property type="project" value="UniProtKB-KW"/>
</dbReference>
<proteinExistence type="inferred from homology"/>
<organism evidence="8">
    <name type="scientific">Clastoptera arizonana</name>
    <name type="common">Arizona spittle bug</name>
    <dbReference type="NCBI Taxonomy" id="38151"/>
    <lineage>
        <taxon>Eukaryota</taxon>
        <taxon>Metazoa</taxon>
        <taxon>Ecdysozoa</taxon>
        <taxon>Arthropoda</taxon>
        <taxon>Hexapoda</taxon>
        <taxon>Insecta</taxon>
        <taxon>Pterygota</taxon>
        <taxon>Neoptera</taxon>
        <taxon>Paraneoptera</taxon>
        <taxon>Hemiptera</taxon>
        <taxon>Auchenorrhyncha</taxon>
        <taxon>Cercopoidea</taxon>
        <taxon>Clastopteridae</taxon>
        <taxon>Clastoptera</taxon>
    </lineage>
</organism>
<evidence type="ECO:0000256" key="3">
    <source>
        <dbReference type="ARBA" id="ARBA00022801"/>
    </source>
</evidence>
<dbReference type="InterPro" id="IPR001314">
    <property type="entry name" value="Peptidase_S1A"/>
</dbReference>
<accession>A0A1B6ECI4</accession>
<keyword evidence="6" id="KW-0732">Signal</keyword>
<feature type="chain" id="PRO_5008581983" description="Peptidase S1 domain-containing protein" evidence="6">
    <location>
        <begin position="23"/>
        <end position="255"/>
    </location>
</feature>
<dbReference type="AlphaFoldDB" id="A0A1B6ECI4"/>
<dbReference type="GO" id="GO:0004252">
    <property type="term" value="F:serine-type endopeptidase activity"/>
    <property type="evidence" value="ECO:0007669"/>
    <property type="project" value="InterPro"/>
</dbReference>
<feature type="domain" description="Peptidase S1" evidence="7">
    <location>
        <begin position="34"/>
        <end position="253"/>
    </location>
</feature>
<keyword evidence="5" id="KW-1015">Disulfide bond</keyword>
<dbReference type="CDD" id="cd00190">
    <property type="entry name" value="Tryp_SPc"/>
    <property type="match status" value="1"/>
</dbReference>
<dbReference type="Gene3D" id="2.40.10.10">
    <property type="entry name" value="Trypsin-like serine proteases"/>
    <property type="match status" value="1"/>
</dbReference>
<evidence type="ECO:0000256" key="1">
    <source>
        <dbReference type="ARBA" id="ARBA00007664"/>
    </source>
</evidence>
<dbReference type="SMART" id="SM00020">
    <property type="entry name" value="Tryp_SPc"/>
    <property type="match status" value="1"/>
</dbReference>
<evidence type="ECO:0000259" key="7">
    <source>
        <dbReference type="PROSITE" id="PS50240"/>
    </source>
</evidence>
<dbReference type="InterPro" id="IPR050430">
    <property type="entry name" value="Peptidase_S1"/>
</dbReference>
<evidence type="ECO:0000313" key="8">
    <source>
        <dbReference type="EMBL" id="JAS35649.1"/>
    </source>
</evidence>